<keyword evidence="2" id="KW-1185">Reference proteome</keyword>
<proteinExistence type="predicted"/>
<dbReference type="RefSeq" id="WP_213170326.1">
    <property type="nucleotide sequence ID" value="NZ_CP070496.1"/>
</dbReference>
<dbReference type="KEGG" id="nav:JQS30_11035"/>
<name>A0A895XLN5_9ACTN</name>
<organism evidence="1 2">
    <name type="scientific">Natronoglycomyces albus</name>
    <dbReference type="NCBI Taxonomy" id="2811108"/>
    <lineage>
        <taxon>Bacteria</taxon>
        <taxon>Bacillati</taxon>
        <taxon>Actinomycetota</taxon>
        <taxon>Actinomycetes</taxon>
        <taxon>Glycomycetales</taxon>
        <taxon>Glycomycetaceae</taxon>
        <taxon>Natronoglycomyces</taxon>
    </lineage>
</organism>
<sequence>MEIPAVRFAGEKFRRGWRYRLRIGFPRDDEDDPVVLRGVHFGVAVPDILL</sequence>
<gene>
    <name evidence="1" type="ORF">JQS30_11035</name>
</gene>
<dbReference type="EMBL" id="CP070496">
    <property type="protein sequence ID" value="QSB04329.1"/>
    <property type="molecule type" value="Genomic_DNA"/>
</dbReference>
<reference evidence="1" key="1">
    <citation type="submission" date="2021-02" db="EMBL/GenBank/DDBJ databases">
        <title>Natronoglycomyces albus gen. nov., sp. nov, a haloalkaliphilic actinobacterium from a soda solonchak soil.</title>
        <authorList>
            <person name="Sorokin D.Y."/>
            <person name="Khijniak T.V."/>
            <person name="Zakharycheva A.P."/>
            <person name="Boueva O.V."/>
            <person name="Ariskina E.V."/>
            <person name="Hahnke R.L."/>
            <person name="Bunk B."/>
            <person name="Sproer C."/>
            <person name="Schumann P."/>
            <person name="Evtushenko L.I."/>
            <person name="Kublanov I.V."/>
        </authorList>
    </citation>
    <scope>NUCLEOTIDE SEQUENCE</scope>
    <source>
        <strain evidence="1">DSM 106290</strain>
    </source>
</reference>
<protein>
    <submittedName>
        <fullName evidence="1">Uncharacterized protein</fullName>
    </submittedName>
</protein>
<evidence type="ECO:0000313" key="2">
    <source>
        <dbReference type="Proteomes" id="UP000662939"/>
    </source>
</evidence>
<accession>A0A895XLN5</accession>
<dbReference type="Proteomes" id="UP000662939">
    <property type="component" value="Chromosome"/>
</dbReference>
<evidence type="ECO:0000313" key="1">
    <source>
        <dbReference type="EMBL" id="QSB04329.1"/>
    </source>
</evidence>
<dbReference type="AlphaFoldDB" id="A0A895XLN5"/>